<organism evidence="2 3">
    <name type="scientific">Vulcanibacillus modesticaldus</name>
    <dbReference type="NCBI Taxonomy" id="337097"/>
    <lineage>
        <taxon>Bacteria</taxon>
        <taxon>Bacillati</taxon>
        <taxon>Bacillota</taxon>
        <taxon>Bacilli</taxon>
        <taxon>Bacillales</taxon>
        <taxon>Bacillaceae</taxon>
        <taxon>Vulcanibacillus</taxon>
    </lineage>
</organism>
<evidence type="ECO:0000313" key="2">
    <source>
        <dbReference type="EMBL" id="OEF98950.1"/>
    </source>
</evidence>
<evidence type="ECO:0000313" key="3">
    <source>
        <dbReference type="Proteomes" id="UP000243739"/>
    </source>
</evidence>
<dbReference type="AlphaFoldDB" id="A0A1D2YTE2"/>
<sequence>MDEITRSFVNEFTNKFQIESNNFSDKFEAFSNFCVVSNEYNRTSFNIEDTFTGDSTQGIDGIAIIINNKLVNSIYEIDDLIELNRTLNVNFIFIQSKTSSKFNNNDILNFFEWVKTFFRKNSNSIFSSDEMKKFIELKDYIYSKSEYMEERNPICSLYYVTTGKWQEDENLLEVINNNIAELDNTNLFEKVIFNPCDAKTIQKMYRKTKEQVSATFLFEKKVTIPSTPKNVQVAYFGMLPFREFKKIIIDENGNIKNVFDDNIRDFLGFDNDVNEAINKTLKEGKTDFFSILNNGVTVVAERISGAGDTITITNYQIVNGAQTSHVLYENVNNEAINNVIIPLRIIITNDDDIKNDITKATNSQTAVKKEELEALSEFQKNLETYYNTMTDENRLYYERRTNQYSNTTIPKTRIVNIPNQIKSFTAMFLDNPHGVSGYYGTIAKKMGSRIFRLDHEFVPYYTSAFALYKLDLFFRTNKLPKEAKRMRYHILMLTRLLVAGSDMPNLNSPKIREYCKPLTELLLDNEKSLAVFENIIEKIKKSGIDLGDRKVFEKKETTDILLRIL</sequence>
<gene>
    <name evidence="2" type="ORF">BHF71_10590</name>
</gene>
<reference evidence="2 3" key="1">
    <citation type="submission" date="2016-09" db="EMBL/GenBank/DDBJ databases">
        <title>Draft genome sequence for the type strain of Vulcanibacillus modesticaldus BR, a strictly anaerobic, moderately thermophilic, and nitrate-reducing bacterium from deep sea-hydrothermal vents of the Mid-Atlantic Ridge.</title>
        <authorList>
            <person name="Abin C.A."/>
            <person name="Hollibaugh J.T."/>
        </authorList>
    </citation>
    <scope>NUCLEOTIDE SEQUENCE [LARGE SCALE GENOMIC DNA]</scope>
    <source>
        <strain evidence="2 3">BR</strain>
    </source>
</reference>
<keyword evidence="3" id="KW-1185">Reference proteome</keyword>
<dbReference type="Pfam" id="PF10592">
    <property type="entry name" value="AIPR"/>
    <property type="match status" value="1"/>
</dbReference>
<accession>A0A1D2YTE2</accession>
<dbReference type="InterPro" id="IPR018891">
    <property type="entry name" value="AIPR_C"/>
</dbReference>
<dbReference type="OrthoDB" id="9806213at2"/>
<dbReference type="STRING" id="337097.BHF71_10590"/>
<comment type="caution">
    <text evidence="2">The sequence shown here is derived from an EMBL/GenBank/DDBJ whole genome shotgun (WGS) entry which is preliminary data.</text>
</comment>
<proteinExistence type="predicted"/>
<dbReference type="RefSeq" id="WP_069657184.1">
    <property type="nucleotide sequence ID" value="NZ_MIJF01000044.1"/>
</dbReference>
<name>A0A1D2YTE2_9BACI</name>
<feature type="domain" description="Abortive phage infection protein C-terminal" evidence="1">
    <location>
        <begin position="259"/>
        <end position="541"/>
    </location>
</feature>
<evidence type="ECO:0000259" key="1">
    <source>
        <dbReference type="Pfam" id="PF10592"/>
    </source>
</evidence>
<dbReference type="Proteomes" id="UP000243739">
    <property type="component" value="Unassembled WGS sequence"/>
</dbReference>
<dbReference type="EMBL" id="MIJF01000044">
    <property type="protein sequence ID" value="OEF98950.1"/>
    <property type="molecule type" value="Genomic_DNA"/>
</dbReference>
<protein>
    <recommendedName>
        <fullName evidence="1">Abortive phage infection protein C-terminal domain-containing protein</fullName>
    </recommendedName>
</protein>